<dbReference type="SUPFAM" id="SSF57783">
    <property type="entry name" value="Zinc beta-ribbon"/>
    <property type="match status" value="1"/>
</dbReference>
<feature type="domain" description="TFIIS central" evidence="12">
    <location>
        <begin position="170"/>
        <end position="281"/>
    </location>
</feature>
<dbReference type="InterPro" id="IPR035441">
    <property type="entry name" value="TFIIS/LEDGF_dom_sf"/>
</dbReference>
<evidence type="ECO:0000256" key="4">
    <source>
        <dbReference type="ARBA" id="ARBA00022833"/>
    </source>
</evidence>
<dbReference type="OrthoDB" id="44867at2759"/>
<protein>
    <submittedName>
        <fullName evidence="13">RNA polymerase II elongation factor</fullName>
    </submittedName>
</protein>
<dbReference type="Pfam" id="PF01096">
    <property type="entry name" value="Zn_ribbon_TFIIS"/>
    <property type="match status" value="1"/>
</dbReference>
<dbReference type="Pfam" id="PF08711">
    <property type="entry name" value="Med26"/>
    <property type="match status" value="1"/>
</dbReference>
<dbReference type="InterPro" id="IPR035100">
    <property type="entry name" value="TF_IIS-typ"/>
</dbReference>
<dbReference type="InterPro" id="IPR001222">
    <property type="entry name" value="Znf_TFIIS"/>
</dbReference>
<accession>F4PHP7</accession>
<dbReference type="SMART" id="SM00509">
    <property type="entry name" value="TFS2N"/>
    <property type="match status" value="1"/>
</dbReference>
<dbReference type="InterPro" id="IPR003618">
    <property type="entry name" value="TFIIS_cen_dom"/>
</dbReference>
<dbReference type="EMBL" id="GL883006">
    <property type="protein sequence ID" value="EGG25231.1"/>
    <property type="molecule type" value="Genomic_DNA"/>
</dbReference>
<evidence type="ECO:0000256" key="3">
    <source>
        <dbReference type="ARBA" id="ARBA00022771"/>
    </source>
</evidence>
<evidence type="ECO:0000256" key="2">
    <source>
        <dbReference type="ARBA" id="ARBA00022723"/>
    </source>
</evidence>
<gene>
    <name evidence="13" type="primary">tcea1</name>
    <name evidence="13" type="ORF">DFA_03479</name>
</gene>
<dbReference type="PROSITE" id="PS51321">
    <property type="entry name" value="TFIIS_CENTRAL"/>
    <property type="match status" value="1"/>
</dbReference>
<dbReference type="GO" id="GO:0006351">
    <property type="term" value="P:DNA-templated transcription"/>
    <property type="evidence" value="ECO:0007669"/>
    <property type="project" value="InterPro"/>
</dbReference>
<feature type="region of interest" description="Disordered" evidence="9">
    <location>
        <begin position="93"/>
        <end position="151"/>
    </location>
</feature>
<keyword evidence="13" id="KW-0648">Protein biosynthesis</keyword>
<keyword evidence="5 7" id="KW-0539">Nucleus</keyword>
<dbReference type="GO" id="GO:0008270">
    <property type="term" value="F:zinc ion binding"/>
    <property type="evidence" value="ECO:0007669"/>
    <property type="project" value="UniProtKB-KW"/>
</dbReference>
<dbReference type="SUPFAM" id="SSF47676">
    <property type="entry name" value="Conserved domain common to transcription factors TFIIS, elongin A, CRSP70"/>
    <property type="match status" value="1"/>
</dbReference>
<evidence type="ECO:0000256" key="5">
    <source>
        <dbReference type="ARBA" id="ARBA00023242"/>
    </source>
</evidence>
<feature type="domain" description="TFIIS N-terminal" evidence="11">
    <location>
        <begin position="3"/>
        <end position="79"/>
    </location>
</feature>
<dbReference type="InterPro" id="IPR003617">
    <property type="entry name" value="TFIIS/CRSP70_N_sub"/>
</dbReference>
<evidence type="ECO:0000256" key="9">
    <source>
        <dbReference type="SAM" id="MobiDB-lite"/>
    </source>
</evidence>
<sequence>MENEIKSLRADLDKAVEENSIDEIVALLKAIGLLNISKDLLKTTLIGKSVGLLRTHKNSAVSKESGVLVDKWKDQLQIPKKISEPTSPVVEYTTTNKLKKSTTSSTSTTSNNLSSSSSSTTPDKPTTPKRKTFDEDEYEDQGKQNNGGTKKQVIHSIVNTTSLPHLADATRSTTLKLFAEGLKMDEITELHYNQAAVEIESQLFETYGGANSDYKVKARSIIFNLKSNHLLKKNILSKTLTVTRFCTMDATEMANKELKEERERMLKYSREAATLSREAATTDQFQCGKCKQRKCTYFQLQTRSADEPLTTFVTCVNCNNRWKFC</sequence>
<dbReference type="PIRSF" id="PIRSF006704">
    <property type="entry name" value="TF_IIS"/>
    <property type="match status" value="1"/>
</dbReference>
<evidence type="ECO:0000259" key="12">
    <source>
        <dbReference type="PROSITE" id="PS51321"/>
    </source>
</evidence>
<dbReference type="PANTHER" id="PTHR11477:SF0">
    <property type="entry name" value="IP08861P-RELATED"/>
    <property type="match status" value="1"/>
</dbReference>
<dbReference type="GeneID" id="14876839"/>
<dbReference type="PANTHER" id="PTHR11477">
    <property type="entry name" value="TRANSCRIPTION FACTOR S-II ZINC FINGER DOMAIN-CONTAINING PROTEIN"/>
    <property type="match status" value="1"/>
</dbReference>
<dbReference type="GO" id="GO:0003746">
    <property type="term" value="F:translation elongation factor activity"/>
    <property type="evidence" value="ECO:0007669"/>
    <property type="project" value="UniProtKB-KW"/>
</dbReference>
<dbReference type="SUPFAM" id="SSF46942">
    <property type="entry name" value="Elongation factor TFIIS domain 2"/>
    <property type="match status" value="1"/>
</dbReference>
<dbReference type="CDD" id="cd13749">
    <property type="entry name" value="Zn-ribbon_TFIIS"/>
    <property type="match status" value="1"/>
</dbReference>
<evidence type="ECO:0000313" key="13">
    <source>
        <dbReference type="EMBL" id="EGG25231.1"/>
    </source>
</evidence>
<dbReference type="AlphaFoldDB" id="F4PHP7"/>
<dbReference type="PROSITE" id="PS00466">
    <property type="entry name" value="ZF_TFIIS_1"/>
    <property type="match status" value="1"/>
</dbReference>
<keyword evidence="14" id="KW-1185">Reference proteome</keyword>
<dbReference type="InterPro" id="IPR017923">
    <property type="entry name" value="TFIIS_N"/>
</dbReference>
<evidence type="ECO:0000259" key="10">
    <source>
        <dbReference type="PROSITE" id="PS51133"/>
    </source>
</evidence>
<feature type="compositionally biased region" description="Low complexity" evidence="9">
    <location>
        <begin position="93"/>
        <end position="124"/>
    </location>
</feature>
<reference evidence="14" key="1">
    <citation type="journal article" date="2011" name="Genome Res.">
        <title>Phylogeny-wide analysis of social amoeba genomes highlights ancient origins for complex intercellular communication.</title>
        <authorList>
            <person name="Heidel A.J."/>
            <person name="Lawal H.M."/>
            <person name="Felder M."/>
            <person name="Schilde C."/>
            <person name="Helps N.R."/>
            <person name="Tunggal B."/>
            <person name="Rivero F."/>
            <person name="John U."/>
            <person name="Schleicher M."/>
            <person name="Eichinger L."/>
            <person name="Platzer M."/>
            <person name="Noegel A.A."/>
            <person name="Schaap P."/>
            <person name="Gloeckner G."/>
        </authorList>
    </citation>
    <scope>NUCLEOTIDE SEQUENCE [LARGE SCALE GENOMIC DNA]</scope>
    <source>
        <strain evidence="14">SH3</strain>
    </source>
</reference>
<keyword evidence="2" id="KW-0479">Metal-binding</keyword>
<evidence type="ECO:0000256" key="6">
    <source>
        <dbReference type="PROSITE-ProRule" id="PRU00472"/>
    </source>
</evidence>
<dbReference type="GO" id="GO:0005634">
    <property type="term" value="C:nucleus"/>
    <property type="evidence" value="ECO:0007669"/>
    <property type="project" value="UniProtKB-SubCell"/>
</dbReference>
<dbReference type="OMA" id="RFVVMTH"/>
<dbReference type="Proteomes" id="UP000007797">
    <property type="component" value="Unassembled WGS sequence"/>
</dbReference>
<dbReference type="Gene3D" id="1.20.930.10">
    <property type="entry name" value="Conserved domain common to transcription factors TFIIS, elongin A, CRSP70"/>
    <property type="match status" value="1"/>
</dbReference>
<evidence type="ECO:0000256" key="8">
    <source>
        <dbReference type="SAM" id="Coils"/>
    </source>
</evidence>
<dbReference type="PROSITE" id="PS51319">
    <property type="entry name" value="TFIIS_N"/>
    <property type="match status" value="1"/>
</dbReference>
<evidence type="ECO:0000313" key="14">
    <source>
        <dbReference type="Proteomes" id="UP000007797"/>
    </source>
</evidence>
<evidence type="ECO:0000256" key="1">
    <source>
        <dbReference type="ARBA" id="ARBA00004123"/>
    </source>
</evidence>
<dbReference type="FunFam" id="2.20.25.10:FF:000001">
    <property type="entry name" value="Probable Transcription elongation factor S-II"/>
    <property type="match status" value="1"/>
</dbReference>
<feature type="domain" description="TFIIS-type" evidence="10">
    <location>
        <begin position="283"/>
        <end position="323"/>
    </location>
</feature>
<name>F4PHP7_CACFS</name>
<dbReference type="KEGG" id="dfa:DFA_03479"/>
<dbReference type="STRING" id="1054147.F4PHP7"/>
<dbReference type="Gene3D" id="2.20.25.10">
    <property type="match status" value="1"/>
</dbReference>
<dbReference type="InterPro" id="IPR036575">
    <property type="entry name" value="TFIIS_cen_dom_sf"/>
</dbReference>
<evidence type="ECO:0000256" key="7">
    <source>
        <dbReference type="PROSITE-ProRule" id="PRU00649"/>
    </source>
</evidence>
<dbReference type="RefSeq" id="XP_004363082.1">
    <property type="nucleotide sequence ID" value="XM_004363025.1"/>
</dbReference>
<comment type="subcellular location">
    <subcellularLocation>
        <location evidence="1 7">Nucleus</location>
    </subcellularLocation>
</comment>
<keyword evidence="8" id="KW-0175">Coiled coil</keyword>
<evidence type="ECO:0000259" key="11">
    <source>
        <dbReference type="PROSITE" id="PS51319"/>
    </source>
</evidence>
<dbReference type="GO" id="GO:0003676">
    <property type="term" value="F:nucleic acid binding"/>
    <property type="evidence" value="ECO:0007669"/>
    <property type="project" value="InterPro"/>
</dbReference>
<dbReference type="PROSITE" id="PS51133">
    <property type="entry name" value="ZF_TFIIS_2"/>
    <property type="match status" value="1"/>
</dbReference>
<dbReference type="SMART" id="SM00510">
    <property type="entry name" value="TFS2M"/>
    <property type="match status" value="1"/>
</dbReference>
<keyword evidence="13" id="KW-0251">Elongation factor</keyword>
<feature type="coiled-coil region" evidence="8">
    <location>
        <begin position="248"/>
        <end position="278"/>
    </location>
</feature>
<keyword evidence="4" id="KW-0862">Zinc</keyword>
<dbReference type="SMART" id="SM00440">
    <property type="entry name" value="ZnF_C2C2"/>
    <property type="match status" value="1"/>
</dbReference>
<keyword evidence="3 6" id="KW-0863">Zinc-finger</keyword>
<dbReference type="Gene3D" id="1.10.472.30">
    <property type="entry name" value="Transcription elongation factor S-II, central domain"/>
    <property type="match status" value="1"/>
</dbReference>
<proteinExistence type="predicted"/>
<dbReference type="Pfam" id="PF07500">
    <property type="entry name" value="TFIIS_M"/>
    <property type="match status" value="1"/>
</dbReference>
<organism evidence="13 14">
    <name type="scientific">Cavenderia fasciculata</name>
    <name type="common">Slime mold</name>
    <name type="synonym">Dictyostelium fasciculatum</name>
    <dbReference type="NCBI Taxonomy" id="261658"/>
    <lineage>
        <taxon>Eukaryota</taxon>
        <taxon>Amoebozoa</taxon>
        <taxon>Evosea</taxon>
        <taxon>Eumycetozoa</taxon>
        <taxon>Dictyostelia</taxon>
        <taxon>Acytosteliales</taxon>
        <taxon>Cavenderiaceae</taxon>
        <taxon>Cavenderia</taxon>
    </lineage>
</organism>